<evidence type="ECO:0000256" key="1">
    <source>
        <dbReference type="ARBA" id="ARBA00004370"/>
    </source>
</evidence>
<evidence type="ECO:0000313" key="6">
    <source>
        <dbReference type="Proteomes" id="UP000257004"/>
    </source>
</evidence>
<proteinExistence type="predicted"/>
<evidence type="ECO:0000313" key="5">
    <source>
        <dbReference type="EMBL" id="RED25051.1"/>
    </source>
</evidence>
<dbReference type="Pfam" id="PF01103">
    <property type="entry name" value="Omp85"/>
    <property type="match status" value="1"/>
</dbReference>
<dbReference type="GO" id="GO:0019867">
    <property type="term" value="C:outer membrane"/>
    <property type="evidence" value="ECO:0007669"/>
    <property type="project" value="InterPro"/>
</dbReference>
<dbReference type="AlphaFoldDB" id="A0A3D9FWB4"/>
<sequence>MKKKNLFNRKSIWKTRLIIVVFLLSYTGMTSQTSETTTSKPKNMRFKDSLDGAIDLSNFLIYANGFLVVPAIISEPALGGFGGALAPIFLKKRAPVIDEDGKKRFINPDITGGFGMYTVNDSWMAGAFRSATLVKPKILYRVGAAYGNVNLSFYANNLPTGGDQEFKLNFRTSVFYTQWLKQFKNAKWSAGPQYLFLNSKINLPDLNLPPPFVKPGDINSTVSQLGGALQFDGRDNIFTPDKGIRIQSDFFWSDKGIGSDYNSWRINLSAIGYYPITDKLIGGLRIEGEQALGSPPFYLKPGINLRGIPTARYMGNTSIVNEVEFRWDLYRRWSLMGFGGLASAFDDWDKAFAKPVVYSYGTGFRYLIARKFKLRMGVDVAKGNEDWAYYIVFGSNWMR</sequence>
<keyword evidence="2" id="KW-0472">Membrane</keyword>
<comment type="subcellular location">
    <subcellularLocation>
        <location evidence="1">Membrane</location>
    </subcellularLocation>
</comment>
<keyword evidence="3" id="KW-0732">Signal</keyword>
<evidence type="ECO:0000256" key="3">
    <source>
        <dbReference type="SAM" id="SignalP"/>
    </source>
</evidence>
<name>A0A3D9FWB4_9FLAO</name>
<dbReference type="EMBL" id="QRDQ01000008">
    <property type="protein sequence ID" value="RED25051.1"/>
    <property type="molecule type" value="Genomic_DNA"/>
</dbReference>
<feature type="domain" description="Bacterial surface antigen (D15)" evidence="4">
    <location>
        <begin position="168"/>
        <end position="286"/>
    </location>
</feature>
<feature type="chain" id="PRO_5017757255" evidence="3">
    <location>
        <begin position="34"/>
        <end position="399"/>
    </location>
</feature>
<evidence type="ECO:0000256" key="2">
    <source>
        <dbReference type="ARBA" id="ARBA00023136"/>
    </source>
</evidence>
<dbReference type="Gene3D" id="2.40.160.50">
    <property type="entry name" value="membrane protein fhac: a member of the omp85/tpsb transporter family"/>
    <property type="match status" value="1"/>
</dbReference>
<comment type="caution">
    <text evidence="5">The sequence shown here is derived from an EMBL/GenBank/DDBJ whole genome shotgun (WGS) entry which is preliminary data.</text>
</comment>
<organism evidence="5 6">
    <name type="scientific">Flavobacterium cutihirudinis</name>
    <dbReference type="NCBI Taxonomy" id="1265740"/>
    <lineage>
        <taxon>Bacteria</taxon>
        <taxon>Pseudomonadati</taxon>
        <taxon>Bacteroidota</taxon>
        <taxon>Flavobacteriia</taxon>
        <taxon>Flavobacteriales</taxon>
        <taxon>Flavobacteriaceae</taxon>
        <taxon>Flavobacterium</taxon>
    </lineage>
</organism>
<reference evidence="5 6" key="1">
    <citation type="submission" date="2018-07" db="EMBL/GenBank/DDBJ databases">
        <title>Genomic Encyclopedia of Archaeal and Bacterial Type Strains, Phase II (KMG-II): from individual species to whole genera.</title>
        <authorList>
            <person name="Goeker M."/>
        </authorList>
    </citation>
    <scope>NUCLEOTIDE SEQUENCE [LARGE SCALE GENOMIC DNA]</scope>
    <source>
        <strain evidence="5 6">DSM 25795</strain>
    </source>
</reference>
<accession>A0A3D9FWB4</accession>
<feature type="signal peptide" evidence="3">
    <location>
        <begin position="1"/>
        <end position="33"/>
    </location>
</feature>
<keyword evidence="6" id="KW-1185">Reference proteome</keyword>
<dbReference type="RefSeq" id="WP_244201574.1">
    <property type="nucleotide sequence ID" value="NZ_QRDQ01000008.1"/>
</dbReference>
<dbReference type="Proteomes" id="UP000257004">
    <property type="component" value="Unassembled WGS sequence"/>
</dbReference>
<dbReference type="InterPro" id="IPR000184">
    <property type="entry name" value="Bac_surfAg_D15"/>
</dbReference>
<gene>
    <name evidence="5" type="ORF">BD847_1794</name>
</gene>
<evidence type="ECO:0000259" key="4">
    <source>
        <dbReference type="Pfam" id="PF01103"/>
    </source>
</evidence>
<protein>
    <submittedName>
        <fullName evidence="5">Surface antigen-like protein</fullName>
    </submittedName>
</protein>